<accession>A0A831TYG9</accession>
<name>A0A831TYG9_GEOME</name>
<reference evidence="1" key="1">
    <citation type="journal article" date="2020" name="mSystems">
        <title>Genome- and Community-Level Interaction Insights into Carbon Utilization and Element Cycling Functions of Hydrothermarchaeota in Hydrothermal Sediment.</title>
        <authorList>
            <person name="Zhou Z."/>
            <person name="Liu Y."/>
            <person name="Xu W."/>
            <person name="Pan J."/>
            <person name="Luo Z.H."/>
            <person name="Li M."/>
        </authorList>
    </citation>
    <scope>NUCLEOTIDE SEQUENCE [LARGE SCALE GENOMIC DNA]</scope>
    <source>
        <strain evidence="1">SpSt-349</strain>
    </source>
</reference>
<dbReference type="AlphaFoldDB" id="A0A831TYG9"/>
<gene>
    <name evidence="1" type="ORF">ENQ87_00535</name>
</gene>
<dbReference type="EMBL" id="DSOV01000002">
    <property type="protein sequence ID" value="HEN40853.1"/>
    <property type="molecule type" value="Genomic_DNA"/>
</dbReference>
<comment type="caution">
    <text evidence="1">The sequence shown here is derived from an EMBL/GenBank/DDBJ whole genome shotgun (WGS) entry which is preliminary data.</text>
</comment>
<protein>
    <submittedName>
        <fullName evidence="1">Uncharacterized protein</fullName>
    </submittedName>
</protein>
<evidence type="ECO:0000313" key="1">
    <source>
        <dbReference type="EMBL" id="HEN40853.1"/>
    </source>
</evidence>
<proteinExistence type="predicted"/>
<sequence>MGHELRLGANRPELFLATTREIWTAQPDQAKENAKRLQGARALQPFLETMPTRHEPDCQAGANLPQVLQLCFVNRCFDPRLLSTIECLLVVVSSAGAAKT</sequence>
<organism evidence="1">
    <name type="scientific">Geobacter metallireducens</name>
    <dbReference type="NCBI Taxonomy" id="28232"/>
    <lineage>
        <taxon>Bacteria</taxon>
        <taxon>Pseudomonadati</taxon>
        <taxon>Thermodesulfobacteriota</taxon>
        <taxon>Desulfuromonadia</taxon>
        <taxon>Geobacterales</taxon>
        <taxon>Geobacteraceae</taxon>
        <taxon>Geobacter</taxon>
    </lineage>
</organism>